<dbReference type="PANTHER" id="PTHR47481">
    <property type="match status" value="1"/>
</dbReference>
<keyword evidence="2" id="KW-1185">Reference proteome</keyword>
<evidence type="ECO:0000313" key="1">
    <source>
        <dbReference type="EMBL" id="KAK9161161.1"/>
    </source>
</evidence>
<dbReference type="Pfam" id="PF14223">
    <property type="entry name" value="Retrotran_gag_2"/>
    <property type="match status" value="1"/>
</dbReference>
<comment type="caution">
    <text evidence="1">The sequence shown here is derived from an EMBL/GenBank/DDBJ whole genome shotgun (WGS) entry which is preliminary data.</text>
</comment>
<reference evidence="1 2" key="1">
    <citation type="submission" date="2024-01" db="EMBL/GenBank/DDBJ databases">
        <title>Genome assemblies of Stephania.</title>
        <authorList>
            <person name="Yang L."/>
        </authorList>
    </citation>
    <scope>NUCLEOTIDE SEQUENCE [LARGE SCALE GENOMIC DNA]</scope>
    <source>
        <strain evidence="1">YNDBR</strain>
        <tissue evidence="1">Leaf</tissue>
    </source>
</reference>
<dbReference type="Proteomes" id="UP001420932">
    <property type="component" value="Unassembled WGS sequence"/>
</dbReference>
<gene>
    <name evidence="1" type="ORF">Syun_007502</name>
</gene>
<sequence length="392" mass="43127">MANRSGILEQGSPSSGFVSGSISGLSSGTLFGNSLSQFVTIKLDGTNFLLWKSIVVPAIQGFDLDGHPFGTLEAPEQILTDGLPNPEYKIWFSRDRFLLGWLINAMLPETAMQIIENTPKQTANELWREIETYYGSNNRVHVQSLKKALHTTRKGAMKMREYLSKIKCISDNLAIARLVVSTDDLISSVLIGLDREYLPITTFLQGRCDLQWQELHSTLIGFEETLDQYNVIQDGNVLVVQESQSANAVEVKNSSSKVNVQNWNSHGNRTNGGFRGRGNGRFRGRGGFKSSSSNSKPTCQICGKFGHSAAVCYYRADMKYMGTQTGNSQQPQLRPFIPQFHTPSSFFTASEASHDGSWYMDSGATSHVTGDASQMLNNSAYSGTQSLMVGNG</sequence>
<name>A0AAP0KYV2_9MAGN</name>
<protein>
    <recommendedName>
        <fullName evidence="3">Retrotransposon Copia-like N-terminal domain-containing protein</fullName>
    </recommendedName>
</protein>
<dbReference type="PANTHER" id="PTHR47481:SF28">
    <property type="entry name" value="RETROTRANSPOSON COPIA-LIKE N-TERMINAL DOMAIN-CONTAINING PROTEIN"/>
    <property type="match status" value="1"/>
</dbReference>
<accession>A0AAP0KYV2</accession>
<dbReference type="EMBL" id="JBBNAF010000003">
    <property type="protein sequence ID" value="KAK9161161.1"/>
    <property type="molecule type" value="Genomic_DNA"/>
</dbReference>
<evidence type="ECO:0000313" key="2">
    <source>
        <dbReference type="Proteomes" id="UP001420932"/>
    </source>
</evidence>
<proteinExistence type="predicted"/>
<dbReference type="AlphaFoldDB" id="A0AAP0KYV2"/>
<evidence type="ECO:0008006" key="3">
    <source>
        <dbReference type="Google" id="ProtNLM"/>
    </source>
</evidence>
<organism evidence="1 2">
    <name type="scientific">Stephania yunnanensis</name>
    <dbReference type="NCBI Taxonomy" id="152371"/>
    <lineage>
        <taxon>Eukaryota</taxon>
        <taxon>Viridiplantae</taxon>
        <taxon>Streptophyta</taxon>
        <taxon>Embryophyta</taxon>
        <taxon>Tracheophyta</taxon>
        <taxon>Spermatophyta</taxon>
        <taxon>Magnoliopsida</taxon>
        <taxon>Ranunculales</taxon>
        <taxon>Menispermaceae</taxon>
        <taxon>Menispermoideae</taxon>
        <taxon>Cissampelideae</taxon>
        <taxon>Stephania</taxon>
    </lineage>
</organism>